<gene>
    <name evidence="2" type="ORF">GSLYS_00017841001</name>
</gene>
<dbReference type="AlphaFoldDB" id="A0AAV2IHA3"/>
<dbReference type="Gene3D" id="2.170.15.10">
    <property type="entry name" value="Proaerolysin, chain A, domain 3"/>
    <property type="match status" value="1"/>
</dbReference>
<proteinExistence type="predicted"/>
<keyword evidence="3" id="KW-1185">Reference proteome</keyword>
<comment type="caution">
    <text evidence="2">The sequence shown here is derived from an EMBL/GenBank/DDBJ whole genome shotgun (WGS) entry which is preliminary data.</text>
</comment>
<sequence>MKLDINKIIIDAVKVALTKQGKKTYDYSFKHAVINMSAMYIDTGKTTYDKTSAGKKGGLKADIVYSAVFTNKTHSPQVYALNTSRETSTVSEFSHSRTWTLGAEIKLKHDLETDVDVAELKLLSASGGGQHSRQKGDTVISEHQMTWGVDSKVTVPGKHWVLAQLVITEEEFRSDFEMTTTFDGEVVVHLLKRDKSIANLMDEMMVYNVVPVHKIKGQYEEFRMNVRNIFTPKLGFVNDAQGRPTFKTKGECKCRIGVEQEIIISEFLGEPPEDNDPTIKSLEKEAGK</sequence>
<dbReference type="SUPFAM" id="SSF56973">
    <property type="entry name" value="Aerolisin/ETX pore-forming domain"/>
    <property type="match status" value="1"/>
</dbReference>
<reference evidence="2 3" key="1">
    <citation type="submission" date="2024-04" db="EMBL/GenBank/DDBJ databases">
        <authorList>
            <consortium name="Genoscope - CEA"/>
            <person name="William W."/>
        </authorList>
    </citation>
    <scope>NUCLEOTIDE SEQUENCE [LARGE SCALE GENOMIC DNA]</scope>
</reference>
<feature type="region of interest" description="Disordered" evidence="1">
    <location>
        <begin position="269"/>
        <end position="288"/>
    </location>
</feature>
<evidence type="ECO:0000256" key="1">
    <source>
        <dbReference type="SAM" id="MobiDB-lite"/>
    </source>
</evidence>
<protein>
    <submittedName>
        <fullName evidence="2">Uncharacterized protein</fullName>
    </submittedName>
</protein>
<dbReference type="EMBL" id="CAXITT010000615">
    <property type="protein sequence ID" value="CAL1544328.1"/>
    <property type="molecule type" value="Genomic_DNA"/>
</dbReference>
<evidence type="ECO:0000313" key="3">
    <source>
        <dbReference type="Proteomes" id="UP001497497"/>
    </source>
</evidence>
<organism evidence="2 3">
    <name type="scientific">Lymnaea stagnalis</name>
    <name type="common">Great pond snail</name>
    <name type="synonym">Helix stagnalis</name>
    <dbReference type="NCBI Taxonomy" id="6523"/>
    <lineage>
        <taxon>Eukaryota</taxon>
        <taxon>Metazoa</taxon>
        <taxon>Spiralia</taxon>
        <taxon>Lophotrochozoa</taxon>
        <taxon>Mollusca</taxon>
        <taxon>Gastropoda</taxon>
        <taxon>Heterobranchia</taxon>
        <taxon>Euthyneura</taxon>
        <taxon>Panpulmonata</taxon>
        <taxon>Hygrophila</taxon>
        <taxon>Lymnaeoidea</taxon>
        <taxon>Lymnaeidae</taxon>
        <taxon>Lymnaea</taxon>
    </lineage>
</organism>
<dbReference type="PANTHER" id="PTHR39369">
    <property type="entry name" value="LIN-24 (TWENTY-FOUR) LIKE"/>
    <property type="match status" value="1"/>
</dbReference>
<accession>A0AAV2IHA3</accession>
<dbReference type="CDD" id="cd20237">
    <property type="entry name" value="PFM_LIN24-like"/>
    <property type="match status" value="1"/>
</dbReference>
<name>A0AAV2IHA3_LYMST</name>
<dbReference type="PANTHER" id="PTHR39369:SF6">
    <property type="entry name" value="LIN-24 (TWENTY-FOUR) LIKE"/>
    <property type="match status" value="1"/>
</dbReference>
<dbReference type="Proteomes" id="UP001497497">
    <property type="component" value="Unassembled WGS sequence"/>
</dbReference>
<evidence type="ECO:0000313" key="2">
    <source>
        <dbReference type="EMBL" id="CAL1544328.1"/>
    </source>
</evidence>